<dbReference type="SUPFAM" id="SSF53756">
    <property type="entry name" value="UDP-Glycosyltransferase/glycogen phosphorylase"/>
    <property type="match status" value="1"/>
</dbReference>
<dbReference type="Gene3D" id="3.40.50.2000">
    <property type="entry name" value="Glycogen Phosphorylase B"/>
    <property type="match status" value="2"/>
</dbReference>
<keyword evidence="2" id="KW-1185">Reference proteome</keyword>
<accession>A0ABU1HJ35</accession>
<evidence type="ECO:0000313" key="1">
    <source>
        <dbReference type="EMBL" id="MDR5907490.1"/>
    </source>
</evidence>
<dbReference type="EMBL" id="JARWAM010000019">
    <property type="protein sequence ID" value="MDR5907490.1"/>
    <property type="molecule type" value="Genomic_DNA"/>
</dbReference>
<dbReference type="RefSeq" id="WP_309724887.1">
    <property type="nucleotide sequence ID" value="NZ_JARWAM010000019.1"/>
</dbReference>
<sequence>MLIIYSALRMGGIETFFVRLARERYRQGLHTKVLLLANDNESDPELLAQMEDVADIYRFNDLFHQFPILKHRFKLFSPMKNNNVLRVLEGVTQVHVSNAENALLADRLINIANACIPITVGVYHSLEFSWGGKSLPHFENINRKFVLQHLPDANLMCFAESTKEFMQRKHSLPIKNAKVFRLGVVSGSTPTLLNDGASSSKVGYREQLKICTVGRLVEFKSYNLWMLDVVKELVDMGLPVVFDIYGEGPLSDEVYSKIQKLGIDNAVKMMGTFEYSKFNDVVREYDLFVGSGTAIIQASFCGVPSIIGIESIPEPVSYGFFSDFSEYEYHHPTLNFPKKSVVDIIANYYQLDVAHKHAIAKHHIKAAEMFSMAEVVRNFELPYLVSSKRFRYSKVSYYFSEKLFDIKHKLSGIRVDYTKTKFTDDT</sequence>
<comment type="caution">
    <text evidence="1">The sequence shown here is derived from an EMBL/GenBank/DDBJ whole genome shotgun (WGS) entry which is preliminary data.</text>
</comment>
<organism evidence="1 2">
    <name type="scientific">Franzmannia qiaohouensis</name>
    <dbReference type="NCBI Taxonomy" id="1329370"/>
    <lineage>
        <taxon>Bacteria</taxon>
        <taxon>Pseudomonadati</taxon>
        <taxon>Pseudomonadota</taxon>
        <taxon>Gammaproteobacteria</taxon>
        <taxon>Oceanospirillales</taxon>
        <taxon>Halomonadaceae</taxon>
        <taxon>Franzmannia</taxon>
    </lineage>
</organism>
<evidence type="ECO:0000313" key="2">
    <source>
        <dbReference type="Proteomes" id="UP001251374"/>
    </source>
</evidence>
<proteinExistence type="predicted"/>
<dbReference type="Proteomes" id="UP001251374">
    <property type="component" value="Unassembled WGS sequence"/>
</dbReference>
<name>A0ABU1HJ35_9GAMM</name>
<protein>
    <recommendedName>
        <fullName evidence="3">Glycosyltransferase</fullName>
    </recommendedName>
</protein>
<reference evidence="1 2" key="1">
    <citation type="submission" date="2023-04" db="EMBL/GenBank/DDBJ databases">
        <title>A long-awaited taxogenomic arrangement of the family Halomonadaceae.</title>
        <authorList>
            <person name="De La Haba R."/>
            <person name="Chuvochina M."/>
            <person name="Wittouck S."/>
            <person name="Arahal D.R."/>
            <person name="Sanchez-Porro C."/>
            <person name="Hugenholtz P."/>
            <person name="Ventosa A."/>
        </authorList>
    </citation>
    <scope>NUCLEOTIDE SEQUENCE [LARGE SCALE GENOMIC DNA]</scope>
    <source>
        <strain evidence="1 2">DSM 26770</strain>
    </source>
</reference>
<gene>
    <name evidence="1" type="ORF">QC821_19620</name>
</gene>
<evidence type="ECO:0008006" key="3">
    <source>
        <dbReference type="Google" id="ProtNLM"/>
    </source>
</evidence>